<keyword evidence="2" id="KW-0802">TPR repeat</keyword>
<keyword evidence="1 3" id="KW-0443">Lipid metabolism</keyword>
<dbReference type="PANTHER" id="PTHR46082:SF6">
    <property type="entry name" value="AAA+ ATPASE DOMAIN-CONTAINING PROTEIN-RELATED"/>
    <property type="match status" value="1"/>
</dbReference>
<dbReference type="SUPFAM" id="SSF52151">
    <property type="entry name" value="FabD/lysophospholipase-like"/>
    <property type="match status" value="1"/>
</dbReference>
<sequence length="1139" mass="128363">MEQAQQAVGGASNPLDSQGLCLLSLDGGGVRGLAALYTLKGIMSRLNYERHQEGKPPAKPCEIFDLIGGTSTGGLMAIMLGRLEMDVDECISKFSQISEEIFRERSSWFFLDRKARIKGRFDSKNLERAVRAVLKERNVAENEMLDDGVSRGCKVFVCATSKDTKEVKRLRSYTIPDELNIKPTIVEAALATSAATSFFDPVTIGFRTFVDGGVGANNPVNQVEQEASNIWCPKSGDLKPLVKCFVSIGTGNTGKAALDYNAAKFAQALVDLTTDTEFTAKDFIARWRGHYEEGRYFRFSVDHGIENLDLAEYRAQGLIEAAADDYIHHQEQKFKIQSCVQNLLKKEIKAGKDIENAIQRFQQSSPLPEAEPLDSEFTVPFDLTGIRYTAQFIGRVSELAQLRELLLSNEFNRRKVVVLQGLGGIGKTQLAIEFARRHQESFSSIFWISGKTREMLLHSLALVTRRLASEQNDEAIVEDMKDSKGIEKRAREALNWFALKGNNKWLIIFDNVDKDPSGEVEDDEAFPVEDFFPGADQGAIIITTRLRQLQELGDFIHLRTMAQDDALELLAASGKSSVFKDENDDWNSETLELIKKLDGLPLAIVLAGSYISRTGMKVARYAQLYSEEWGRLQGKRGPRDYSNGNLSTSLTISYREITRTDQLAATLLLFLSSFDNQDIWYGLLEHGKSGWDAPEWFEEIVSDEVNFYTVIGTLSDYSFVEKKENAEGYSMHPVVQQWCQDYLKSAKNCKSIYIAAFACICNAIPSTNEQKFWILQQRLLPHANRLLPFFQENFSVLECLNDSKILEVVSRLGQLYTEQGKLAQAEVVLRRTLEKQEKILGADHLSTLDTVRYLAQLYWDLTKLAEAEAMILRALKGKEKVLDQSDTEILGLMNSLGAVLYLQERFDEAEVMYQRVIEANDNRKSGQDDIAAVKATNNLGGIRSTQGRVEDAKKLFRKSHEMARKSLGPDHTLTLKSLFNLAVIYHREKNLDEAEKIHQQVYDGYVKAFGANHLYTMDSLQKLANVLRDQGKLAASEQMYLQVLEEREKVYGENHRWTAEALQELGLNYKAQGRLEDAETTLLRALKSQEKAMGPTHDETLDIVEQLSLLYLEQGRHKEAEAMKGRVNQPPASEARENP</sequence>
<keyword evidence="6" id="KW-1185">Reference proteome</keyword>
<dbReference type="OrthoDB" id="1658288at2759"/>
<dbReference type="Gene3D" id="3.40.50.300">
    <property type="entry name" value="P-loop containing nucleotide triphosphate hydrolases"/>
    <property type="match status" value="1"/>
</dbReference>
<dbReference type="PRINTS" id="PR00364">
    <property type="entry name" value="DISEASERSIST"/>
</dbReference>
<feature type="short sequence motif" description="DGA/G" evidence="3">
    <location>
        <begin position="211"/>
        <end position="213"/>
    </location>
</feature>
<dbReference type="InterPro" id="IPR011990">
    <property type="entry name" value="TPR-like_helical_dom_sf"/>
</dbReference>
<feature type="active site" description="Proton acceptor" evidence="3">
    <location>
        <position position="211"/>
    </location>
</feature>
<dbReference type="SMART" id="SM00028">
    <property type="entry name" value="TPR"/>
    <property type="match status" value="7"/>
</dbReference>
<dbReference type="InterPro" id="IPR019734">
    <property type="entry name" value="TPR_rpt"/>
</dbReference>
<evidence type="ECO:0000313" key="6">
    <source>
        <dbReference type="Proteomes" id="UP000002497"/>
    </source>
</evidence>
<dbReference type="PROSITE" id="PS50005">
    <property type="entry name" value="TPR"/>
    <property type="match status" value="1"/>
</dbReference>
<dbReference type="OMA" id="ISYQAIR"/>
<dbReference type="Pfam" id="PF00931">
    <property type="entry name" value="NB-ARC"/>
    <property type="match status" value="1"/>
</dbReference>
<proteinExistence type="predicted"/>
<dbReference type="PROSITE" id="PS51635">
    <property type="entry name" value="PNPLA"/>
    <property type="match status" value="1"/>
</dbReference>
<reference evidence="6" key="1">
    <citation type="journal article" date="2010" name="Genome Res.">
        <title>Population genomic sequencing of Coccidioides fungi reveals recent hybridization and transposon control.</title>
        <authorList>
            <person name="Neafsey D.E."/>
            <person name="Barker B.M."/>
            <person name="Sharpton T.J."/>
            <person name="Stajich J.E."/>
            <person name="Park D.J."/>
            <person name="Whiston E."/>
            <person name="Hung C.-Y."/>
            <person name="McMahan C."/>
            <person name="White J."/>
            <person name="Sykes S."/>
            <person name="Heiman D."/>
            <person name="Young S."/>
            <person name="Zeng Q."/>
            <person name="Abouelleil A."/>
            <person name="Aftuck L."/>
            <person name="Bessette D."/>
            <person name="Brown A."/>
            <person name="FitzGerald M."/>
            <person name="Lui A."/>
            <person name="Macdonald J.P."/>
            <person name="Priest M."/>
            <person name="Orbach M.J."/>
            <person name="Galgiani J.N."/>
            <person name="Kirkland T.N."/>
            <person name="Cole G.T."/>
            <person name="Birren B.W."/>
            <person name="Henn M.R."/>
            <person name="Taylor J.W."/>
            <person name="Rounsley S.D."/>
        </authorList>
    </citation>
    <scope>NUCLEOTIDE SEQUENCE [LARGE SCALE GENOMIC DNA]</scope>
    <source>
        <strain evidence="6">RMSCC 757 / Silveira</strain>
    </source>
</reference>
<evidence type="ECO:0000256" key="1">
    <source>
        <dbReference type="ARBA" id="ARBA00023098"/>
    </source>
</evidence>
<dbReference type="Proteomes" id="UP000002497">
    <property type="component" value="Unassembled WGS sequence"/>
</dbReference>
<dbReference type="VEuPathDB" id="FungiDB:CPSG_00092"/>
<feature type="short sequence motif" description="GXSXG" evidence="3">
    <location>
        <begin position="69"/>
        <end position="73"/>
    </location>
</feature>
<dbReference type="InterPro" id="IPR027417">
    <property type="entry name" value="P-loop_NTPase"/>
</dbReference>
<evidence type="ECO:0000256" key="3">
    <source>
        <dbReference type="PROSITE-ProRule" id="PRU01161"/>
    </source>
</evidence>
<keyword evidence="3" id="KW-0442">Lipid degradation</keyword>
<dbReference type="GO" id="GO:0016042">
    <property type="term" value="P:lipid catabolic process"/>
    <property type="evidence" value="ECO:0007669"/>
    <property type="project" value="UniProtKB-UniRule"/>
</dbReference>
<dbReference type="InterPro" id="IPR002182">
    <property type="entry name" value="NB-ARC"/>
</dbReference>
<dbReference type="GO" id="GO:0043531">
    <property type="term" value="F:ADP binding"/>
    <property type="evidence" value="ECO:0007669"/>
    <property type="project" value="InterPro"/>
</dbReference>
<dbReference type="GO" id="GO:0046486">
    <property type="term" value="P:glycerolipid metabolic process"/>
    <property type="evidence" value="ECO:0007669"/>
    <property type="project" value="UniProtKB-ARBA"/>
</dbReference>
<feature type="active site" description="Nucleophile" evidence="3">
    <location>
        <position position="71"/>
    </location>
</feature>
<dbReference type="InterPro" id="IPR053137">
    <property type="entry name" value="NLR-like"/>
</dbReference>
<evidence type="ECO:0000259" key="4">
    <source>
        <dbReference type="PROSITE" id="PS51635"/>
    </source>
</evidence>
<feature type="short sequence motif" description="GXGXXG" evidence="3">
    <location>
        <begin position="27"/>
        <end position="32"/>
    </location>
</feature>
<dbReference type="Gene3D" id="3.40.1090.10">
    <property type="entry name" value="Cytosolic phospholipase A2 catalytic domain"/>
    <property type="match status" value="1"/>
</dbReference>
<dbReference type="HOGENOM" id="CLU_000288_125_6_1"/>
<dbReference type="Pfam" id="PF01734">
    <property type="entry name" value="Patatin"/>
    <property type="match status" value="1"/>
</dbReference>
<organism evidence="6">
    <name type="scientific">Coccidioides posadasii (strain RMSCC 757 / Silveira)</name>
    <name type="common">Valley fever fungus</name>
    <dbReference type="NCBI Taxonomy" id="443226"/>
    <lineage>
        <taxon>Eukaryota</taxon>
        <taxon>Fungi</taxon>
        <taxon>Dikarya</taxon>
        <taxon>Ascomycota</taxon>
        <taxon>Pezizomycotina</taxon>
        <taxon>Eurotiomycetes</taxon>
        <taxon>Eurotiomycetidae</taxon>
        <taxon>Onygenales</taxon>
        <taxon>Onygenaceae</taxon>
        <taxon>Coccidioides</taxon>
    </lineage>
</organism>
<dbReference type="InterPro" id="IPR016035">
    <property type="entry name" value="Acyl_Trfase/lysoPLipase"/>
</dbReference>
<dbReference type="Pfam" id="PF13374">
    <property type="entry name" value="TPR_10"/>
    <property type="match status" value="1"/>
</dbReference>
<dbReference type="Gene3D" id="1.25.40.10">
    <property type="entry name" value="Tetratricopeptide repeat domain"/>
    <property type="match status" value="2"/>
</dbReference>
<dbReference type="EMBL" id="GL636486">
    <property type="protein sequence ID" value="EFW22193.1"/>
    <property type="molecule type" value="Genomic_DNA"/>
</dbReference>
<evidence type="ECO:0000313" key="5">
    <source>
        <dbReference type="EMBL" id="EFW22193.1"/>
    </source>
</evidence>
<name>E9CTV0_COCPS</name>
<dbReference type="InterPro" id="IPR002641">
    <property type="entry name" value="PNPLA_dom"/>
</dbReference>
<dbReference type="Pfam" id="PF13424">
    <property type="entry name" value="TPR_12"/>
    <property type="match status" value="3"/>
</dbReference>
<dbReference type="STRING" id="443226.E9CTV0"/>
<dbReference type="PANTHER" id="PTHR46082">
    <property type="entry name" value="ATP/GTP-BINDING PROTEIN-RELATED"/>
    <property type="match status" value="1"/>
</dbReference>
<dbReference type="VEuPathDB" id="FungiDB:D8B26_001091"/>
<feature type="domain" description="PNPLA" evidence="4">
    <location>
        <begin position="23"/>
        <end position="224"/>
    </location>
</feature>
<dbReference type="SUPFAM" id="SSF52540">
    <property type="entry name" value="P-loop containing nucleoside triphosphate hydrolases"/>
    <property type="match status" value="1"/>
</dbReference>
<dbReference type="SUPFAM" id="SSF48452">
    <property type="entry name" value="TPR-like"/>
    <property type="match status" value="3"/>
</dbReference>
<reference evidence="6" key="2">
    <citation type="submission" date="2010-03" db="EMBL/GenBank/DDBJ databases">
        <title>The genome sequence of Coccidioides posadasii strain Silveira.</title>
        <authorList>
            <consortium name="The Broad Institute Genome Sequencing Center for Infectious Disease"/>
            <person name="Neafsey D."/>
            <person name="Orbach M."/>
            <person name="Henn M.R."/>
            <person name="Cole G.T."/>
            <person name="Galgiani J."/>
            <person name="Gardner M.J."/>
            <person name="Kirkland T.N."/>
            <person name="Taylor J.W."/>
            <person name="Young S.K."/>
            <person name="Zeng Q."/>
            <person name="Koehrsen M."/>
            <person name="Alvarado L."/>
            <person name="Berlin A."/>
            <person name="Borenstein D."/>
            <person name="Chapman S.B."/>
            <person name="Chen Z."/>
            <person name="Engels R."/>
            <person name="Freedman E."/>
            <person name="Gellesch M."/>
            <person name="Goldberg J."/>
            <person name="Griggs A."/>
            <person name="Gujja S."/>
            <person name="Heilman E."/>
            <person name="Heiman D."/>
            <person name="Howarth C."/>
            <person name="Jen D."/>
            <person name="Larson L."/>
            <person name="Mehta T."/>
            <person name="Neiman D."/>
            <person name="Park D."/>
            <person name="Pearson M."/>
            <person name="Richards J."/>
            <person name="Roberts A."/>
            <person name="Saif S."/>
            <person name="Shea T."/>
            <person name="Shenoy N."/>
            <person name="Sisk P."/>
            <person name="Stolte C."/>
            <person name="Sykes S."/>
            <person name="Walk T."/>
            <person name="White J."/>
            <person name="Yandava C."/>
            <person name="Haas B."/>
            <person name="Nusbaum C."/>
            <person name="Birren B."/>
        </authorList>
    </citation>
    <scope>NUCLEOTIDE SEQUENCE [LARGE SCALE GENOMIC DNA]</scope>
    <source>
        <strain evidence="6">RMSCC 757 / Silveira</strain>
    </source>
</reference>
<dbReference type="GO" id="GO:0016787">
    <property type="term" value="F:hydrolase activity"/>
    <property type="evidence" value="ECO:0007669"/>
    <property type="project" value="UniProtKB-UniRule"/>
</dbReference>
<dbReference type="AlphaFoldDB" id="E9CTV0"/>
<keyword evidence="3" id="KW-0378">Hydrolase</keyword>
<accession>E9CTV0</accession>
<dbReference type="eggNOG" id="KOG1840">
    <property type="taxonomic scope" value="Eukaryota"/>
</dbReference>
<feature type="repeat" description="TPR" evidence="2">
    <location>
        <begin position="1059"/>
        <end position="1092"/>
    </location>
</feature>
<protein>
    <recommendedName>
        <fullName evidence="4">PNPLA domain-containing protein</fullName>
    </recommendedName>
</protein>
<gene>
    <name evidence="5" type="ORF">CPSG_00092</name>
</gene>
<evidence type="ECO:0000256" key="2">
    <source>
        <dbReference type="PROSITE-ProRule" id="PRU00339"/>
    </source>
</evidence>
<dbReference type="CDD" id="cd07216">
    <property type="entry name" value="Pat17_PNPLA8_PNPLA9_like3"/>
    <property type="match status" value="1"/>
</dbReference>